<protein>
    <submittedName>
        <fullName evidence="1">Uncharacterized protein</fullName>
    </submittedName>
</protein>
<proteinExistence type="predicted"/>
<dbReference type="Proteomes" id="UP000008953">
    <property type="component" value="Chromosome"/>
</dbReference>
<dbReference type="PATRIC" id="fig|718255.3.peg.878"/>
<gene>
    <name evidence="1" type="ORF">RO1_35160</name>
</gene>
<organism evidence="1 2">
    <name type="scientific">Roseburia intestinalis XB6B4</name>
    <dbReference type="NCBI Taxonomy" id="718255"/>
    <lineage>
        <taxon>Bacteria</taxon>
        <taxon>Bacillati</taxon>
        <taxon>Bacillota</taxon>
        <taxon>Clostridia</taxon>
        <taxon>Lachnospirales</taxon>
        <taxon>Lachnospiraceae</taxon>
        <taxon>Roseburia</taxon>
    </lineage>
</organism>
<dbReference type="HOGENOM" id="CLU_3295903_0_0_9"/>
<dbReference type="AlphaFoldDB" id="D4L2F3"/>
<evidence type="ECO:0000313" key="1">
    <source>
        <dbReference type="EMBL" id="CBL13793.1"/>
    </source>
</evidence>
<sequence>MLSKIKFGRKLKKCFDYKKQMVYLKDSNAICFCYDSVAVL</sequence>
<accession>D4L2F3</accession>
<name>D4L2F3_9FIRM</name>
<reference evidence="1 2" key="2">
    <citation type="submission" date="2010-03" db="EMBL/GenBank/DDBJ databases">
        <authorList>
            <person name="Pajon A."/>
        </authorList>
    </citation>
    <scope>NUCLEOTIDE SEQUENCE [LARGE SCALE GENOMIC DNA]</scope>
    <source>
        <strain evidence="1 2">XB6B4</strain>
    </source>
</reference>
<dbReference type="KEGG" id="rix:RO1_35160"/>
<dbReference type="EMBL" id="FP929050">
    <property type="protein sequence ID" value="CBL13793.1"/>
    <property type="molecule type" value="Genomic_DNA"/>
</dbReference>
<reference evidence="1 2" key="1">
    <citation type="submission" date="2010-03" db="EMBL/GenBank/DDBJ databases">
        <title>The genome sequence of Roseburia intestinalis XB6B4.</title>
        <authorList>
            <consortium name="metaHIT consortium -- http://www.metahit.eu/"/>
            <person name="Pajon A."/>
            <person name="Turner K."/>
            <person name="Parkhill J."/>
            <person name="Bernalier A."/>
        </authorList>
    </citation>
    <scope>NUCLEOTIDE SEQUENCE [LARGE SCALE GENOMIC DNA]</scope>
    <source>
        <strain evidence="1 2">XB6B4</strain>
    </source>
</reference>
<evidence type="ECO:0000313" key="2">
    <source>
        <dbReference type="Proteomes" id="UP000008953"/>
    </source>
</evidence>